<keyword evidence="3" id="KW-0067">ATP-binding</keyword>
<name>A0A7S1QAY4_ALECA</name>
<feature type="compositionally biased region" description="Acidic residues" evidence="6">
    <location>
        <begin position="52"/>
        <end position="62"/>
    </location>
</feature>
<feature type="compositionally biased region" description="Low complexity" evidence="6">
    <location>
        <begin position="71"/>
        <end position="90"/>
    </location>
</feature>
<accession>A0A7S1QAY4</accession>
<dbReference type="PANTHER" id="PTHR12241:SF145">
    <property type="entry name" value="TUBULIN POLYGLUTAMYLASE TTLL5"/>
    <property type="match status" value="1"/>
</dbReference>
<feature type="compositionally biased region" description="Basic residues" evidence="6">
    <location>
        <begin position="18"/>
        <end position="28"/>
    </location>
</feature>
<keyword evidence="1" id="KW-0436">Ligase</keyword>
<evidence type="ECO:0000256" key="1">
    <source>
        <dbReference type="ARBA" id="ARBA00022598"/>
    </source>
</evidence>
<dbReference type="GO" id="GO:0015631">
    <property type="term" value="F:tubulin binding"/>
    <property type="evidence" value="ECO:0007669"/>
    <property type="project" value="TreeGrafter"/>
</dbReference>
<comment type="catalytic activity">
    <reaction evidence="5">
        <text>L-glutamyl-[protein] + L-glutamate + ATP = gamma-L-glutamyl-L-glutamyl-[protein] + ADP + phosphate + H(+)</text>
        <dbReference type="Rhea" id="RHEA:60144"/>
        <dbReference type="Rhea" id="RHEA-COMP:10208"/>
        <dbReference type="Rhea" id="RHEA-COMP:15517"/>
        <dbReference type="ChEBI" id="CHEBI:15378"/>
        <dbReference type="ChEBI" id="CHEBI:29973"/>
        <dbReference type="ChEBI" id="CHEBI:29985"/>
        <dbReference type="ChEBI" id="CHEBI:30616"/>
        <dbReference type="ChEBI" id="CHEBI:43474"/>
        <dbReference type="ChEBI" id="CHEBI:143622"/>
        <dbReference type="ChEBI" id="CHEBI:456216"/>
    </reaction>
    <physiologicalReaction direction="left-to-right" evidence="5">
        <dbReference type="Rhea" id="RHEA:60145"/>
    </physiologicalReaction>
</comment>
<dbReference type="Pfam" id="PF03133">
    <property type="entry name" value="TTL"/>
    <property type="match status" value="1"/>
</dbReference>
<dbReference type="GO" id="GO:0036064">
    <property type="term" value="C:ciliary basal body"/>
    <property type="evidence" value="ECO:0007669"/>
    <property type="project" value="TreeGrafter"/>
</dbReference>
<dbReference type="PANTHER" id="PTHR12241">
    <property type="entry name" value="TUBULIN POLYGLUTAMYLASE"/>
    <property type="match status" value="1"/>
</dbReference>
<dbReference type="SUPFAM" id="SSF56059">
    <property type="entry name" value="Glutathione synthetase ATP-binding domain-like"/>
    <property type="match status" value="1"/>
</dbReference>
<dbReference type="Gene3D" id="3.30.470.20">
    <property type="entry name" value="ATP-grasp fold, B domain"/>
    <property type="match status" value="1"/>
</dbReference>
<sequence>MLRRRRCGPYLRRRTGLWMKLHKRRSRGGRGDGTTRPSLARPGARSSAAEPAAEDQDPDMADAMDVTDTPASTAVLGSSSSPSSSMLSALGKENTGCGSNVSPALGTCRSLESLEAASATAPGQTQKPKRQVTLLPSVFEGRPPVIFFHYTEACGAKQRPMERAVLADVDGPRIFYSHTDAVHEYNAVVNILRQGGLYRVRPDTQRWLLLWSKHPPPETLRALKPVQKTNHFRGSWHLGRKDLIWKNLSRMQRRFGKSYTITPQAFVLPKASVTWEAARARQPNGLWIWKPCSQSCGRGIRVFSSSNMSSEDVKELGRKRGVIQRYVPNPLLIFGYKFDLRIYVTVLSYDPLKVYINDEGLVRLATAKYSANPDTLEQQTMHLTNYSVNKASPLFVQNRDGRDGVDATANTKCDDEGPGASKWSLGELRTHFKSQGLDYAATFDRIKDLVVKTLIAVEPPIQAEWTKALEAGDEEGWSARGAAGAHRASCFEMYGFDVLVDADLKPWLLEVNICPSLSSGSPLDKRIKTKLVADTLTLVGLRPPRALWRNRRSGSKRTSSDVAVGGDEKDGLGGAGACSGLCAAAMQARAAKLAACSNPQEALSLFDEAAWEMVLDAHDEDMRSGGLERIYPTADSAKYSQYLTEESYCSLVLRKFYEAGGGEIFKTSAGRKLVPSWVPRQICFSST</sequence>
<feature type="region of interest" description="Disordered" evidence="6">
    <location>
        <begin position="18"/>
        <end position="93"/>
    </location>
</feature>
<gene>
    <name evidence="7" type="ORF">ACAT0790_LOCUS20355</name>
</gene>
<dbReference type="GO" id="GO:0005524">
    <property type="term" value="F:ATP binding"/>
    <property type="evidence" value="ECO:0007669"/>
    <property type="project" value="UniProtKB-KW"/>
</dbReference>
<evidence type="ECO:0000256" key="4">
    <source>
        <dbReference type="ARBA" id="ARBA00041448"/>
    </source>
</evidence>
<dbReference type="InterPro" id="IPR004344">
    <property type="entry name" value="TTL/TTLL_fam"/>
</dbReference>
<evidence type="ECO:0000256" key="5">
    <source>
        <dbReference type="ARBA" id="ARBA00049274"/>
    </source>
</evidence>
<dbReference type="PROSITE" id="PS51221">
    <property type="entry name" value="TTL"/>
    <property type="match status" value="1"/>
</dbReference>
<dbReference type="AlphaFoldDB" id="A0A7S1QAY4"/>
<dbReference type="GO" id="GO:0000226">
    <property type="term" value="P:microtubule cytoskeleton organization"/>
    <property type="evidence" value="ECO:0007669"/>
    <property type="project" value="TreeGrafter"/>
</dbReference>
<dbReference type="GO" id="GO:0070740">
    <property type="term" value="F:tubulin-glutamic acid ligase activity"/>
    <property type="evidence" value="ECO:0007669"/>
    <property type="project" value="TreeGrafter"/>
</dbReference>
<evidence type="ECO:0000256" key="6">
    <source>
        <dbReference type="SAM" id="MobiDB-lite"/>
    </source>
</evidence>
<proteinExistence type="predicted"/>
<reference evidence="7" key="1">
    <citation type="submission" date="2021-01" db="EMBL/GenBank/DDBJ databases">
        <authorList>
            <person name="Corre E."/>
            <person name="Pelletier E."/>
            <person name="Niang G."/>
            <person name="Scheremetjew M."/>
            <person name="Finn R."/>
            <person name="Kale V."/>
            <person name="Holt S."/>
            <person name="Cochrane G."/>
            <person name="Meng A."/>
            <person name="Brown T."/>
            <person name="Cohen L."/>
        </authorList>
    </citation>
    <scope>NUCLEOTIDE SEQUENCE</scope>
    <source>
        <strain evidence="7">OF101</strain>
    </source>
</reference>
<keyword evidence="2" id="KW-0547">Nucleotide-binding</keyword>
<dbReference type="EMBL" id="HBGE01033679">
    <property type="protein sequence ID" value="CAD9127291.1"/>
    <property type="molecule type" value="Transcribed_RNA"/>
</dbReference>
<organism evidence="7">
    <name type="scientific">Alexandrium catenella</name>
    <name type="common">Red tide dinoflagellate</name>
    <name type="synonym">Gonyaulax catenella</name>
    <dbReference type="NCBI Taxonomy" id="2925"/>
    <lineage>
        <taxon>Eukaryota</taxon>
        <taxon>Sar</taxon>
        <taxon>Alveolata</taxon>
        <taxon>Dinophyceae</taxon>
        <taxon>Gonyaulacales</taxon>
        <taxon>Pyrocystaceae</taxon>
        <taxon>Alexandrium</taxon>
    </lineage>
</organism>
<protein>
    <recommendedName>
        <fullName evidence="4">Tubulin--tyrosine ligase-like protein 5</fullName>
    </recommendedName>
</protein>
<evidence type="ECO:0000256" key="3">
    <source>
        <dbReference type="ARBA" id="ARBA00022840"/>
    </source>
</evidence>
<evidence type="ECO:0000256" key="2">
    <source>
        <dbReference type="ARBA" id="ARBA00022741"/>
    </source>
</evidence>
<evidence type="ECO:0000313" key="7">
    <source>
        <dbReference type="EMBL" id="CAD9127291.1"/>
    </source>
</evidence>